<keyword evidence="4" id="KW-1185">Reference proteome</keyword>
<feature type="region of interest" description="Disordered" evidence="1">
    <location>
        <begin position="47"/>
        <end position="81"/>
    </location>
</feature>
<evidence type="ECO:0000256" key="2">
    <source>
        <dbReference type="SAM" id="Phobius"/>
    </source>
</evidence>
<feature type="transmembrane region" description="Helical" evidence="2">
    <location>
        <begin position="12"/>
        <end position="30"/>
    </location>
</feature>
<dbReference type="Proteomes" id="UP000603640">
    <property type="component" value="Unassembled WGS sequence"/>
</dbReference>
<organism evidence="3 4">
    <name type="scientific">Pontibacter cellulosilyticus</name>
    <dbReference type="NCBI Taxonomy" id="1720253"/>
    <lineage>
        <taxon>Bacteria</taxon>
        <taxon>Pseudomonadati</taxon>
        <taxon>Bacteroidota</taxon>
        <taxon>Cytophagia</taxon>
        <taxon>Cytophagales</taxon>
        <taxon>Hymenobacteraceae</taxon>
        <taxon>Pontibacter</taxon>
    </lineage>
</organism>
<evidence type="ECO:0000313" key="3">
    <source>
        <dbReference type="EMBL" id="MBC5995077.1"/>
    </source>
</evidence>
<name>A0A923SKT0_9BACT</name>
<dbReference type="AlphaFoldDB" id="A0A923SKT0"/>
<accession>A0A923SKT0</accession>
<comment type="caution">
    <text evidence="3">The sequence shown here is derived from an EMBL/GenBank/DDBJ whole genome shotgun (WGS) entry which is preliminary data.</text>
</comment>
<sequence length="157" mass="16971">MSSKKNVKRRGIPGLLLIAVFLNLFLIQLACNLPHLVERLSPTFAAQGHHHSAAPDTQASAHKHAEEHAHAPSDHSHSGSEDVDCCEKKAYAPFVKASAAADLLLLDKVPVVCSNVFYQTILGGALSRFAFEVSPAPPDDPVPKIPDIRIFLHSLTI</sequence>
<evidence type="ECO:0000256" key="1">
    <source>
        <dbReference type="SAM" id="MobiDB-lite"/>
    </source>
</evidence>
<gene>
    <name evidence="3" type="ORF">H8S84_19680</name>
</gene>
<reference evidence="3" key="1">
    <citation type="submission" date="2020-08" db="EMBL/GenBank/DDBJ databases">
        <title>Pontibacter sp. SD6 16S ribosomal RNA gene Genome sequencing and assembly.</title>
        <authorList>
            <person name="Kang M."/>
        </authorList>
    </citation>
    <scope>NUCLEOTIDE SEQUENCE</scope>
    <source>
        <strain evidence="3">SD6</strain>
    </source>
</reference>
<proteinExistence type="predicted"/>
<protein>
    <submittedName>
        <fullName evidence="3">DUF2946 family protein</fullName>
    </submittedName>
</protein>
<keyword evidence="2" id="KW-1133">Transmembrane helix</keyword>
<feature type="compositionally biased region" description="Basic and acidic residues" evidence="1">
    <location>
        <begin position="63"/>
        <end position="81"/>
    </location>
</feature>
<dbReference type="EMBL" id="JACRVF010000009">
    <property type="protein sequence ID" value="MBC5995077.1"/>
    <property type="molecule type" value="Genomic_DNA"/>
</dbReference>
<evidence type="ECO:0000313" key="4">
    <source>
        <dbReference type="Proteomes" id="UP000603640"/>
    </source>
</evidence>
<keyword evidence="2" id="KW-0472">Membrane</keyword>
<keyword evidence="2" id="KW-0812">Transmembrane</keyword>
<dbReference type="RefSeq" id="WP_187069128.1">
    <property type="nucleotide sequence ID" value="NZ_JACRVF010000009.1"/>
</dbReference>